<comment type="similarity">
    <text evidence="2">Belongs to the glycosyltransferase 41 family. O-GlcNAc transferase subfamily.</text>
</comment>
<dbReference type="SUPFAM" id="SSF48452">
    <property type="entry name" value="TPR-like"/>
    <property type="match status" value="3"/>
</dbReference>
<sequence length="1611" mass="178970">MVISRLLIIGLGALWILALLLIGGVFGADAASVPIPGSVNADPEPSTAQYRMSMLKEGLELHLRGEHAGAARTYSRLLEVMPKDPDGLHLLGLSLYSQGMILRGASEGDGDSQALLCEADQLVRSAISVANSKKSELLMRSNLGEILRAKGDLEEAEAALRMVVEEQEATGVRDHQASFNLAVTLVDIIRRNDSSRRHRLVSDSHAEDLADEMSENNHDEWLKRWEAEYLLKLDLSNRPDNLRSMLDLVVVLKSNWDLDPHMERIRVDAREATRPDESIDGRSGTFYNEDNDRHGNVVLQEDEGQQRKPGWGEEALVWLNRALLLDPSDASVALEVAVALHRLGRTEEARGRLTEVLEMEGGQHGTTRDFARSNLAVLKQESGDIPGAIEGYRAVLAESPKNCVALNNLGVALLALGQQDEGLSMLEKSFELDPFEPDVLVNLGIHWQEDGDLDRARSFYTRAERLRRNDGLPVRRAIMLQPIMAGEREIAQEIEQLERAVDNLIARDDPPLSMPDPARGVERVHFYLVYRGGNYRLIQQKIARLDVLVYADMNSEPISHFLGYSRLARVQAVFWGNPITTGNPSIDYFVSTEVMEGQHRTALSDKDEPYSEQSLFKLKPDFDLVLRDILLAVNNNQNNGQMPNGEKENKNKAYLVLTEGRRKLWTEAFWRRLSSSVPEVLPQVKILPRMSAGKEFRTFLASADVILHPFPFGGSKTAADGLALGVPVVAMEGDALPGRMAFSLYKTMGLERPGDGGCCIAKSRDSYVELAVRLGRDAEYRRWAGNLIGQRSSALWERRDVLLEWARFLSRAAGRISPTAEEVNLEHGADLPLPPAKPFVREQQQQQYNHQQREESQQHHQNLQLPPSDEPVGHNSFHRPPEVRVPPRDVSDTARKHDSTASGGSRTEEDDSQEHNDGYTGEDDGTGHANGGEISIRKIANSDAATAGGGNNTNDARSGSTVEATDRGLTVAMAVSAEIDNRVDATTGTDEDEGDQHEHRQLISHLLERFAVLYGQSRLEEAAVTSQQTLRLMEGMRSKRREKVVAAAPTEHKSAENMAVRAEILDGANENMSGRGADDKEGVINNEGVGGWGESRRRPADIANREHVSLSSGGERGSDEIVRLELEKASAEASAIAGVMNDLGCTLQQLWRLDEAESMLRGAIENRPGYHSAMTSLGATLQAKDQLEEAELWLREALRLSPLDQRDEALASLVQLIQAGGGRRKEAVDLIVRETSMPPLHQGGTIIAVLSLLQPRPIHRHVFRKLEEREGWSKVFARPLGLWDETKRLREVYPLSTNIVVTLLGFSGRLGGALDVLRDVAGMEPLFSPEDEKSLLPRELHTKHQEHHRPYDRHSVHMITQYYVPEDPHRAREIDVCLLRNIQNPIIGTVHIFTDHPDAVRQPTTGTILESPSSAETARHSPSLHRYSNERGSHDTDTSCAETDWRPPVLRRLNATLAGKVRVVSTLNGRRMTFRDAFRYSNDVLDGQVVLLSNSDIMFDESLARLGDPSTLDMANKVFALAAWQNQPSEGPGDDYPNMDHGDPNIDEDPGAMYGTMIGDLEFTPRTDSQDSWIFRSPLPPAVADAASFEMGRPRYVARQLNLLRRGRPVC</sequence>
<name>D7FUH1_ECTSI</name>
<feature type="compositionally biased region" description="Basic and acidic residues" evidence="9">
    <location>
        <begin position="879"/>
        <end position="899"/>
    </location>
</feature>
<dbReference type="InterPro" id="IPR011990">
    <property type="entry name" value="TPR-like_helical_dom_sf"/>
</dbReference>
<dbReference type="eggNOG" id="KOG4626">
    <property type="taxonomic scope" value="Eukaryota"/>
</dbReference>
<organism evidence="12 13">
    <name type="scientific">Ectocarpus siliculosus</name>
    <name type="common">Brown alga</name>
    <name type="synonym">Conferva siliculosa</name>
    <dbReference type="NCBI Taxonomy" id="2880"/>
    <lineage>
        <taxon>Eukaryota</taxon>
        <taxon>Sar</taxon>
        <taxon>Stramenopiles</taxon>
        <taxon>Ochrophyta</taxon>
        <taxon>PX clade</taxon>
        <taxon>Phaeophyceae</taxon>
        <taxon>Ectocarpales</taxon>
        <taxon>Ectocarpaceae</taxon>
        <taxon>Ectocarpus</taxon>
    </lineage>
</organism>
<accession>D7FUH1</accession>
<evidence type="ECO:0000256" key="8">
    <source>
        <dbReference type="PROSITE-ProRule" id="PRU00339"/>
    </source>
</evidence>
<evidence type="ECO:0000259" key="11">
    <source>
        <dbReference type="Pfam" id="PF13844"/>
    </source>
</evidence>
<keyword evidence="10" id="KW-0732">Signal</keyword>
<keyword evidence="6" id="KW-0677">Repeat</keyword>
<feature type="region of interest" description="Disordered" evidence="9">
    <location>
        <begin position="1073"/>
        <end position="1115"/>
    </location>
</feature>
<feature type="compositionally biased region" description="Basic and acidic residues" evidence="9">
    <location>
        <begin position="1094"/>
        <end position="1108"/>
    </location>
</feature>
<dbReference type="InterPro" id="IPR011717">
    <property type="entry name" value="TPR-4"/>
</dbReference>
<evidence type="ECO:0000256" key="2">
    <source>
        <dbReference type="ARBA" id="ARBA00005386"/>
    </source>
</evidence>
<evidence type="ECO:0000313" key="12">
    <source>
        <dbReference type="EMBL" id="CBJ26241.1"/>
    </source>
</evidence>
<dbReference type="Gene3D" id="3.40.50.2000">
    <property type="entry name" value="Glycogen Phosphorylase B"/>
    <property type="match status" value="1"/>
</dbReference>
<protein>
    <recommendedName>
        <fullName evidence="3">protein O-GlcNAc transferase</fullName>
        <ecNumber evidence="3">2.4.1.255</ecNumber>
    </recommendedName>
</protein>
<dbReference type="OrthoDB" id="9991317at2759"/>
<evidence type="ECO:0000256" key="9">
    <source>
        <dbReference type="SAM" id="MobiDB-lite"/>
    </source>
</evidence>
<dbReference type="EMBL" id="FN648453">
    <property type="protein sequence ID" value="CBJ26241.1"/>
    <property type="molecule type" value="Genomic_DNA"/>
</dbReference>
<feature type="signal peptide" evidence="10">
    <location>
        <begin position="1"/>
        <end position="30"/>
    </location>
</feature>
<dbReference type="Gene3D" id="3.40.50.11380">
    <property type="match status" value="1"/>
</dbReference>
<feature type="region of interest" description="Disordered" evidence="9">
    <location>
        <begin position="841"/>
        <end position="932"/>
    </location>
</feature>
<dbReference type="PROSITE" id="PS50005">
    <property type="entry name" value="TPR"/>
    <property type="match status" value="3"/>
</dbReference>
<dbReference type="PANTHER" id="PTHR44998">
    <property type="match status" value="1"/>
</dbReference>
<dbReference type="GO" id="GO:0042802">
    <property type="term" value="F:identical protein binding"/>
    <property type="evidence" value="ECO:0007669"/>
    <property type="project" value="InterPro"/>
</dbReference>
<proteinExistence type="inferred from homology"/>
<feature type="repeat" description="TPR" evidence="8">
    <location>
        <begin position="437"/>
        <end position="470"/>
    </location>
</feature>
<keyword evidence="12" id="KW-0489">Methyltransferase</keyword>
<dbReference type="EC" id="2.4.1.255" evidence="3"/>
<feature type="compositionally biased region" description="Basic and acidic residues" evidence="9">
    <location>
        <begin position="1427"/>
        <end position="1437"/>
    </location>
</feature>
<evidence type="ECO:0000256" key="6">
    <source>
        <dbReference type="ARBA" id="ARBA00022737"/>
    </source>
</evidence>
<evidence type="ECO:0000256" key="5">
    <source>
        <dbReference type="ARBA" id="ARBA00022679"/>
    </source>
</evidence>
<dbReference type="Gene3D" id="1.25.40.10">
    <property type="entry name" value="Tetratricopeptide repeat domain"/>
    <property type="match status" value="3"/>
</dbReference>
<feature type="region of interest" description="Disordered" evidence="9">
    <location>
        <begin position="1405"/>
        <end position="1442"/>
    </location>
</feature>
<dbReference type="STRING" id="2880.D7FUH1"/>
<dbReference type="Pfam" id="PF13844">
    <property type="entry name" value="Glyco_transf_41"/>
    <property type="match status" value="1"/>
</dbReference>
<dbReference type="PANTHER" id="PTHR44998:SF1">
    <property type="entry name" value="UDP-N-ACETYLGLUCOSAMINE--PEPTIDE N-ACETYLGLUCOSAMINYLTRANSFERASE 110 KDA SUBUNIT"/>
    <property type="match status" value="1"/>
</dbReference>
<comment type="pathway">
    <text evidence="1">Protein modification; protein glycosylation.</text>
</comment>
<dbReference type="SMART" id="SM00028">
    <property type="entry name" value="TPR"/>
    <property type="match status" value="8"/>
</dbReference>
<dbReference type="InParanoid" id="D7FUH1"/>
<evidence type="ECO:0000256" key="1">
    <source>
        <dbReference type="ARBA" id="ARBA00004922"/>
    </source>
</evidence>
<evidence type="ECO:0000256" key="10">
    <source>
        <dbReference type="SAM" id="SignalP"/>
    </source>
</evidence>
<evidence type="ECO:0000313" key="13">
    <source>
        <dbReference type="Proteomes" id="UP000002630"/>
    </source>
</evidence>
<dbReference type="Proteomes" id="UP000002630">
    <property type="component" value="Linkage Group LG09"/>
</dbReference>
<feature type="compositionally biased region" description="Polar residues" evidence="9">
    <location>
        <begin position="1405"/>
        <end position="1416"/>
    </location>
</feature>
<gene>
    <name evidence="12" type="ORF">Esi_0027_0150</name>
</gene>
<feature type="repeat" description="TPR" evidence="8">
    <location>
        <begin position="1171"/>
        <end position="1204"/>
    </location>
</feature>
<dbReference type="GO" id="GO:0097363">
    <property type="term" value="F:protein O-acetylglucosaminyltransferase activity"/>
    <property type="evidence" value="ECO:0007669"/>
    <property type="project" value="UniProtKB-EC"/>
</dbReference>
<dbReference type="Pfam" id="PF07721">
    <property type="entry name" value="TPR_4"/>
    <property type="match status" value="1"/>
</dbReference>
<feature type="repeat" description="TPR" evidence="8">
    <location>
        <begin position="403"/>
        <end position="436"/>
    </location>
</feature>
<keyword evidence="4" id="KW-0328">Glycosyltransferase</keyword>
<dbReference type="GO" id="GO:0008168">
    <property type="term" value="F:methyltransferase activity"/>
    <property type="evidence" value="ECO:0007669"/>
    <property type="project" value="UniProtKB-KW"/>
</dbReference>
<dbReference type="GO" id="GO:0006493">
    <property type="term" value="P:protein O-linked glycosylation"/>
    <property type="evidence" value="ECO:0007669"/>
    <property type="project" value="TreeGrafter"/>
</dbReference>
<keyword evidence="13" id="KW-1185">Reference proteome</keyword>
<evidence type="ECO:0000256" key="3">
    <source>
        <dbReference type="ARBA" id="ARBA00011970"/>
    </source>
</evidence>
<dbReference type="Pfam" id="PF13432">
    <property type="entry name" value="TPR_16"/>
    <property type="match status" value="2"/>
</dbReference>
<dbReference type="InterPro" id="IPR029489">
    <property type="entry name" value="OGT/SEC/SPY_C"/>
</dbReference>
<keyword evidence="7 8" id="KW-0802">TPR repeat</keyword>
<evidence type="ECO:0000256" key="7">
    <source>
        <dbReference type="ARBA" id="ARBA00022803"/>
    </source>
</evidence>
<reference evidence="12 13" key="1">
    <citation type="journal article" date="2010" name="Nature">
        <title>The Ectocarpus genome and the independent evolution of multicellularity in brown algae.</title>
        <authorList>
            <person name="Cock J.M."/>
            <person name="Sterck L."/>
            <person name="Rouze P."/>
            <person name="Scornet D."/>
            <person name="Allen A.E."/>
            <person name="Amoutzias G."/>
            <person name="Anthouard V."/>
            <person name="Artiguenave F."/>
            <person name="Aury J.M."/>
            <person name="Badger J.H."/>
            <person name="Beszteri B."/>
            <person name="Billiau K."/>
            <person name="Bonnet E."/>
            <person name="Bothwell J.H."/>
            <person name="Bowler C."/>
            <person name="Boyen C."/>
            <person name="Brownlee C."/>
            <person name="Carrano C.J."/>
            <person name="Charrier B."/>
            <person name="Cho G.Y."/>
            <person name="Coelho S.M."/>
            <person name="Collen J."/>
            <person name="Corre E."/>
            <person name="Da Silva C."/>
            <person name="Delage L."/>
            <person name="Delaroque N."/>
            <person name="Dittami S.M."/>
            <person name="Doulbeau S."/>
            <person name="Elias M."/>
            <person name="Farnham G."/>
            <person name="Gachon C.M."/>
            <person name="Gschloessl B."/>
            <person name="Heesch S."/>
            <person name="Jabbari K."/>
            <person name="Jubin C."/>
            <person name="Kawai H."/>
            <person name="Kimura K."/>
            <person name="Kloareg B."/>
            <person name="Kupper F.C."/>
            <person name="Lang D."/>
            <person name="Le Bail A."/>
            <person name="Leblanc C."/>
            <person name="Lerouge P."/>
            <person name="Lohr M."/>
            <person name="Lopez P.J."/>
            <person name="Martens C."/>
            <person name="Maumus F."/>
            <person name="Michel G."/>
            <person name="Miranda-Saavedra D."/>
            <person name="Morales J."/>
            <person name="Moreau H."/>
            <person name="Motomura T."/>
            <person name="Nagasato C."/>
            <person name="Napoli C.A."/>
            <person name="Nelson D.R."/>
            <person name="Nyvall-Collen P."/>
            <person name="Peters A.F."/>
            <person name="Pommier C."/>
            <person name="Potin P."/>
            <person name="Poulain J."/>
            <person name="Quesneville H."/>
            <person name="Read B."/>
            <person name="Rensing S.A."/>
            <person name="Ritter A."/>
            <person name="Rousvoal S."/>
            <person name="Samanta M."/>
            <person name="Samson G."/>
            <person name="Schroeder D.C."/>
            <person name="Segurens B."/>
            <person name="Strittmatter M."/>
            <person name="Tonon T."/>
            <person name="Tregear J.W."/>
            <person name="Valentin K."/>
            <person name="von Dassow P."/>
            <person name="Yamagishi T."/>
            <person name="Van de Peer Y."/>
            <person name="Wincker P."/>
        </authorList>
    </citation>
    <scope>NUCLEOTIDE SEQUENCE [LARGE SCALE GENOMIC DNA]</scope>
    <source>
        <strain evidence="13">Ec32 / CCAP1310/4</strain>
    </source>
</reference>
<dbReference type="GO" id="GO:0032259">
    <property type="term" value="P:methylation"/>
    <property type="evidence" value="ECO:0007669"/>
    <property type="project" value="UniProtKB-KW"/>
</dbReference>
<keyword evidence="5" id="KW-0808">Transferase</keyword>
<feature type="domain" description="O-GlcNAc transferase C-terminal" evidence="11">
    <location>
        <begin position="703"/>
        <end position="783"/>
    </location>
</feature>
<dbReference type="EMBL" id="FN649734">
    <property type="protein sequence ID" value="CBJ26241.1"/>
    <property type="molecule type" value="Genomic_DNA"/>
</dbReference>
<dbReference type="InterPro" id="IPR019734">
    <property type="entry name" value="TPR_rpt"/>
</dbReference>
<evidence type="ECO:0000256" key="4">
    <source>
        <dbReference type="ARBA" id="ARBA00022676"/>
    </source>
</evidence>
<feature type="chain" id="PRO_5003095957" description="protein O-GlcNAc transferase" evidence="10">
    <location>
        <begin position="31"/>
        <end position="1611"/>
    </location>
</feature>